<feature type="domain" description="Nudix hydrolase" evidence="7">
    <location>
        <begin position="36"/>
        <end position="184"/>
    </location>
</feature>
<dbReference type="PROSITE" id="PS51462">
    <property type="entry name" value="NUDIX"/>
    <property type="match status" value="1"/>
</dbReference>
<dbReference type="Pfam" id="PF00293">
    <property type="entry name" value="NUDIX"/>
    <property type="match status" value="1"/>
</dbReference>
<dbReference type="EMBL" id="CP019602">
    <property type="protein sequence ID" value="ARU16406.1"/>
    <property type="molecule type" value="Genomic_DNA"/>
</dbReference>
<dbReference type="CDD" id="cd03426">
    <property type="entry name" value="NUDIX_CoAse_Nudt7"/>
    <property type="match status" value="1"/>
</dbReference>
<evidence type="ECO:0000256" key="2">
    <source>
        <dbReference type="ARBA" id="ARBA00001946"/>
    </source>
</evidence>
<dbReference type="Gene3D" id="3.90.79.10">
    <property type="entry name" value="Nucleoside Triphosphate Pyrophosphohydrolase"/>
    <property type="match status" value="1"/>
</dbReference>
<dbReference type="InterPro" id="IPR000086">
    <property type="entry name" value="NUDIX_hydrolase_dom"/>
</dbReference>
<name>A0A1Z1FCG5_9SPHN</name>
<dbReference type="STRING" id="450378.GCA_001661675_01950"/>
<accession>A0A1Z1FCG5</accession>
<dbReference type="PANTHER" id="PTHR12992">
    <property type="entry name" value="NUDIX HYDROLASE"/>
    <property type="match status" value="1"/>
</dbReference>
<dbReference type="KEGG" id="cman:A9D14_09685"/>
<dbReference type="GO" id="GO:0010945">
    <property type="term" value="F:coenzyme A diphosphatase activity"/>
    <property type="evidence" value="ECO:0007669"/>
    <property type="project" value="InterPro"/>
</dbReference>
<dbReference type="SUPFAM" id="SSF55811">
    <property type="entry name" value="Nudix"/>
    <property type="match status" value="1"/>
</dbReference>
<evidence type="ECO:0000256" key="6">
    <source>
        <dbReference type="ARBA" id="ARBA00023211"/>
    </source>
</evidence>
<dbReference type="OrthoDB" id="9802805at2"/>
<evidence type="ECO:0000259" key="7">
    <source>
        <dbReference type="PROSITE" id="PS51462"/>
    </source>
</evidence>
<keyword evidence="5" id="KW-0460">Magnesium</keyword>
<dbReference type="AlphaFoldDB" id="A0A1Z1FCG5"/>
<dbReference type="RefSeq" id="WP_066845741.1">
    <property type="nucleotide sequence ID" value="NZ_CP019602.1"/>
</dbReference>
<comment type="cofactor">
    <cofactor evidence="1">
        <name>Mn(2+)</name>
        <dbReference type="ChEBI" id="CHEBI:29035"/>
    </cofactor>
</comment>
<keyword evidence="3" id="KW-0479">Metal-binding</keyword>
<dbReference type="GO" id="GO:0046872">
    <property type="term" value="F:metal ion binding"/>
    <property type="evidence" value="ECO:0007669"/>
    <property type="project" value="UniProtKB-KW"/>
</dbReference>
<evidence type="ECO:0000256" key="1">
    <source>
        <dbReference type="ARBA" id="ARBA00001936"/>
    </source>
</evidence>
<evidence type="ECO:0000313" key="8">
    <source>
        <dbReference type="EMBL" id="ARU16406.1"/>
    </source>
</evidence>
<protein>
    <submittedName>
        <fullName evidence="8">Coenzyme A pyrophosphatase</fullName>
    </submittedName>
</protein>
<keyword evidence="4" id="KW-0378">Hydrolase</keyword>
<proteinExistence type="predicted"/>
<keyword evidence="6" id="KW-0464">Manganese</keyword>
<evidence type="ECO:0000256" key="3">
    <source>
        <dbReference type="ARBA" id="ARBA00022723"/>
    </source>
</evidence>
<reference evidence="8 9" key="1">
    <citation type="submission" date="2017-01" db="EMBL/GenBank/DDBJ databases">
        <title>Complete genome sequence of esterase-producing bacterium Croceicoccus marinus E4A9.</title>
        <authorList>
            <person name="Wu Y.-H."/>
            <person name="Cheng H."/>
            <person name="Xu L."/>
            <person name="Huo Y.-Y."/>
            <person name="Wang C.-S."/>
            <person name="Xu X.-W."/>
        </authorList>
    </citation>
    <scope>NUCLEOTIDE SEQUENCE [LARGE SCALE GENOMIC DNA]</scope>
    <source>
        <strain evidence="8 9">E4A9</strain>
    </source>
</reference>
<evidence type="ECO:0000256" key="4">
    <source>
        <dbReference type="ARBA" id="ARBA00022801"/>
    </source>
</evidence>
<evidence type="ECO:0000256" key="5">
    <source>
        <dbReference type="ARBA" id="ARBA00022842"/>
    </source>
</evidence>
<organism evidence="8 9">
    <name type="scientific">Croceicoccus marinus</name>
    <dbReference type="NCBI Taxonomy" id="450378"/>
    <lineage>
        <taxon>Bacteria</taxon>
        <taxon>Pseudomonadati</taxon>
        <taxon>Pseudomonadota</taxon>
        <taxon>Alphaproteobacteria</taxon>
        <taxon>Sphingomonadales</taxon>
        <taxon>Erythrobacteraceae</taxon>
        <taxon>Croceicoccus</taxon>
    </lineage>
</organism>
<gene>
    <name evidence="8" type="ORF">A9D14_09685</name>
</gene>
<sequence length="209" mass="23260">MSELHDRLASLYRAGHRRTVTGLRDDAEWLPEGERARRAAVLVAITDRPLPANEPASPGPGILFIQRPTRMRRHPGQVAFPGGGIDPGETPIQAALREAEEEIALPPTRVKIIGESDRYRTGSGFDISPVLAIVPPDLPLNANPAEVDSWFEAPLSFLLDTGNVRVGTGELNGRKRRFLEMQYQNYRIWGVTAAILYNLRRRLLRGPQL</sequence>
<dbReference type="NCBIfam" id="NF007980">
    <property type="entry name" value="PRK10707.1"/>
    <property type="match status" value="1"/>
</dbReference>
<comment type="cofactor">
    <cofactor evidence="2">
        <name>Mg(2+)</name>
        <dbReference type="ChEBI" id="CHEBI:18420"/>
    </cofactor>
</comment>
<dbReference type="InterPro" id="IPR045121">
    <property type="entry name" value="CoAse"/>
</dbReference>
<dbReference type="InterPro" id="IPR015797">
    <property type="entry name" value="NUDIX_hydrolase-like_dom_sf"/>
</dbReference>
<evidence type="ECO:0000313" key="9">
    <source>
        <dbReference type="Proteomes" id="UP000195807"/>
    </source>
</evidence>
<keyword evidence="9" id="KW-1185">Reference proteome</keyword>
<dbReference type="Proteomes" id="UP000195807">
    <property type="component" value="Chromosome"/>
</dbReference>
<dbReference type="PANTHER" id="PTHR12992:SF11">
    <property type="entry name" value="MITOCHONDRIAL COENZYME A DIPHOSPHATASE NUDT8"/>
    <property type="match status" value="1"/>
</dbReference>